<evidence type="ECO:0000313" key="6">
    <source>
        <dbReference type="Proteomes" id="UP000016926"/>
    </source>
</evidence>
<keyword evidence="3" id="KW-0472">Membrane</keyword>
<organism evidence="5 6">
    <name type="scientific">Rhodotorula toruloides (strain NP11)</name>
    <name type="common">Yeast</name>
    <name type="synonym">Rhodosporidium toruloides</name>
    <dbReference type="NCBI Taxonomy" id="1130832"/>
    <lineage>
        <taxon>Eukaryota</taxon>
        <taxon>Fungi</taxon>
        <taxon>Dikarya</taxon>
        <taxon>Basidiomycota</taxon>
        <taxon>Pucciniomycotina</taxon>
        <taxon>Microbotryomycetes</taxon>
        <taxon>Sporidiobolales</taxon>
        <taxon>Sporidiobolaceae</taxon>
        <taxon>Rhodotorula</taxon>
    </lineage>
</organism>
<protein>
    <submittedName>
        <fullName evidence="5">Activator of Hsp90 ATPase, N-terminal domain containing protein</fullName>
    </submittedName>
</protein>
<dbReference type="HOGENOM" id="CLU_049046_1_0_1"/>
<feature type="compositionally biased region" description="Low complexity" evidence="2">
    <location>
        <begin position="313"/>
        <end position="325"/>
    </location>
</feature>
<dbReference type="EMBL" id="KB722643">
    <property type="protein sequence ID" value="EMS25416.1"/>
    <property type="molecule type" value="Genomic_DNA"/>
</dbReference>
<comment type="similarity">
    <text evidence="1">Belongs to the AHA1 family.</text>
</comment>
<evidence type="ECO:0000256" key="3">
    <source>
        <dbReference type="SAM" id="Phobius"/>
    </source>
</evidence>
<dbReference type="GO" id="GO:0001671">
    <property type="term" value="F:ATPase activator activity"/>
    <property type="evidence" value="ECO:0007669"/>
    <property type="project" value="InterPro"/>
</dbReference>
<feature type="domain" description="Activator of Hsp90 ATPase AHSA1-like N-terminal" evidence="4">
    <location>
        <begin position="15"/>
        <end position="125"/>
    </location>
</feature>
<dbReference type="SMART" id="SM01000">
    <property type="entry name" value="Aha1_N"/>
    <property type="match status" value="1"/>
</dbReference>
<dbReference type="InterPro" id="IPR036338">
    <property type="entry name" value="Aha1"/>
</dbReference>
<dbReference type="AlphaFoldDB" id="M7X504"/>
<dbReference type="GeneID" id="27367157"/>
<evidence type="ECO:0000313" key="5">
    <source>
        <dbReference type="EMBL" id="EMS25416.1"/>
    </source>
</evidence>
<dbReference type="InterPro" id="IPR023393">
    <property type="entry name" value="START-like_dom_sf"/>
</dbReference>
<feature type="compositionally biased region" description="Low complexity" evidence="2">
    <location>
        <begin position="133"/>
        <end position="148"/>
    </location>
</feature>
<evidence type="ECO:0000256" key="2">
    <source>
        <dbReference type="SAM" id="MobiDB-lite"/>
    </source>
</evidence>
<dbReference type="eggNOG" id="KOG2936">
    <property type="taxonomic scope" value="Eukaryota"/>
</dbReference>
<keyword evidence="3" id="KW-1133">Transmembrane helix</keyword>
<dbReference type="GO" id="GO:0051087">
    <property type="term" value="F:protein-folding chaperone binding"/>
    <property type="evidence" value="ECO:0007669"/>
    <property type="project" value="InterPro"/>
</dbReference>
<dbReference type="InterPro" id="IPR013538">
    <property type="entry name" value="ASHA1/2-like_C"/>
</dbReference>
<dbReference type="OrthoDB" id="567237at2759"/>
<dbReference type="SUPFAM" id="SSF103111">
    <property type="entry name" value="Activator of Hsp90 ATPase, Aha1"/>
    <property type="match status" value="1"/>
</dbReference>
<dbReference type="Proteomes" id="UP000016926">
    <property type="component" value="Unassembled WGS sequence"/>
</dbReference>
<reference evidence="5 6" key="1">
    <citation type="journal article" date="2012" name="Nat. Commun.">
        <title>A multi-omic map of the lipid-producing yeast Rhodosporidium toruloides.</title>
        <authorList>
            <person name="Zhu Z."/>
            <person name="Zhang S."/>
            <person name="Liu H."/>
            <person name="Shen H."/>
            <person name="Lin X."/>
            <person name="Yang F."/>
            <person name="Zhou Y.J."/>
            <person name="Jin G."/>
            <person name="Ye M."/>
            <person name="Zou H."/>
            <person name="Zou H."/>
            <person name="Zhao Z.K."/>
        </authorList>
    </citation>
    <scope>NUCLEOTIDE SEQUENCE [LARGE SCALE GENOMIC DNA]</scope>
    <source>
        <strain evidence="5 6">NP11</strain>
    </source>
</reference>
<dbReference type="RefSeq" id="XP_016276535.1">
    <property type="nucleotide sequence ID" value="XM_016416816.1"/>
</dbReference>
<dbReference type="Pfam" id="PF09229">
    <property type="entry name" value="Aha1_N"/>
    <property type="match status" value="1"/>
</dbReference>
<evidence type="ECO:0000256" key="1">
    <source>
        <dbReference type="ARBA" id="ARBA00006817"/>
    </source>
</evidence>
<dbReference type="Gene3D" id="3.30.530.20">
    <property type="match status" value="1"/>
</dbReference>
<feature type="region of interest" description="Disordered" evidence="2">
    <location>
        <begin position="313"/>
        <end position="332"/>
    </location>
</feature>
<dbReference type="InterPro" id="IPR015310">
    <property type="entry name" value="AHSA1-like_N"/>
</dbReference>
<dbReference type="Pfam" id="PF08327">
    <property type="entry name" value="AHSA1"/>
    <property type="match status" value="1"/>
</dbReference>
<feature type="transmembrane region" description="Helical" evidence="3">
    <location>
        <begin position="339"/>
        <end position="363"/>
    </location>
</feature>
<feature type="region of interest" description="Disordered" evidence="2">
    <location>
        <begin position="127"/>
        <end position="170"/>
    </location>
</feature>
<feature type="compositionally biased region" description="Low complexity" evidence="2">
    <location>
        <begin position="155"/>
        <end position="170"/>
    </location>
</feature>
<keyword evidence="3" id="KW-0812">Transmembrane</keyword>
<dbReference type="SUPFAM" id="SSF55961">
    <property type="entry name" value="Bet v1-like"/>
    <property type="match status" value="1"/>
</dbReference>
<keyword evidence="6" id="KW-1185">Reference proteome</keyword>
<accession>M7X504</accession>
<gene>
    <name evidence="5" type="ORF">RHTO_03144</name>
</gene>
<evidence type="ECO:0000259" key="4">
    <source>
        <dbReference type="SMART" id="SM01000"/>
    </source>
</evidence>
<dbReference type="Gene3D" id="3.15.10.20">
    <property type="entry name" value="Activator of Hsp90 ATPase Aha1, N-terminal domain"/>
    <property type="match status" value="1"/>
</dbReference>
<name>M7X504_RHOT1</name>
<proteinExistence type="inferred from homology"/>
<sequence>MAALPPGLKNWHWRTKGCEPWAKEWFAEKLTGIEANGVSITEVQDRITMKWKATTKDGEDVEGTLVAPEVAHDMEEDEYRFEASLSSGSGSEADAFLQTARKALANKLRPLFQQFPKDMIATHGKDLLDDANASPSGSGASTPATSSTPAPPSAPSVSSASSTAKTPTAKGLSLNTSTVRVSGEFQCDAETLFDFLTNPQKIPAWSRNPAQMAPEVGAEVSLFGGNVVGKVEKVDRPKSFVSTWRAPTWPEGHFGQLETLLDQGSSSTTLTLVLRGCPIGKEDETESNLHAFYIRGLQSIGLGLLSFSTSSSTASSSSATSSTARAQRRRPQTARVNRWTLANVGSFAVSFGLIAAMGVAFYYGPSGPGGKK</sequence>